<gene>
    <name evidence="1" type="ORF">GUITHDRAFT_148693</name>
</gene>
<dbReference type="Proteomes" id="UP000011087">
    <property type="component" value="Unassembled WGS sequence"/>
</dbReference>
<sequence length="557" mass="65757">MSEYDTDCSDNTTKTNISGLSFETADTVPCKKFDTAFFNNSKLHGYMFYEPFHKQRLITVLKDYDQYEHLLIHSKKMDFHEEFDIKQMIQLCLKNAGQKDYLTVTYSKSRNSPKHDGKFIGRWFANKWVGLQYMPRCLRHALCGSAGSDSHKDLWMDLDMVNAHPTLALHLFKLYNLNTKYLEEYINDRERILREIIEKTDCTRDEAKTLLLKILNGGADKTFIPWRKEFFREVQHNLETVSILPEFAFIRRKITQRSDGKYNIPAKTVNQIICAMENYILELFTLKLIEDGVIPAFKNGYKCVLIHDGLQVPWTEENEERMRDLTKYEEFIKQKTGIEIKLKVKPFDEYMTIREEVENKLDHLNLKTLAELSEYDYEDVKTVFERECAKIMDPIMYIQNSNNNIVMRNKEKLKDAFANIKYKGFNERKGTHEEMPFINEWLTDTRMRTYERLDFIPAQTPANVYNIWTGFDVPLETPLPDDFNIEDNDYIRRYLKHIDMVVGSDEISTYIKCWIAHKLQKPGVKTCVCLLFYSIEEGTGDKYSIELEENTGIYYVL</sequence>
<protein>
    <submittedName>
        <fullName evidence="1 2">Uncharacterized protein</fullName>
    </submittedName>
</protein>
<dbReference type="HOGENOM" id="CLU_489561_0_0_1"/>
<accession>L1I7V2</accession>
<reference evidence="1 3" key="1">
    <citation type="journal article" date="2012" name="Nature">
        <title>Algal genomes reveal evolutionary mosaicism and the fate of nucleomorphs.</title>
        <authorList>
            <consortium name="DOE Joint Genome Institute"/>
            <person name="Curtis B.A."/>
            <person name="Tanifuji G."/>
            <person name="Burki F."/>
            <person name="Gruber A."/>
            <person name="Irimia M."/>
            <person name="Maruyama S."/>
            <person name="Arias M.C."/>
            <person name="Ball S.G."/>
            <person name="Gile G.H."/>
            <person name="Hirakawa Y."/>
            <person name="Hopkins J.F."/>
            <person name="Kuo A."/>
            <person name="Rensing S.A."/>
            <person name="Schmutz J."/>
            <person name="Symeonidi A."/>
            <person name="Elias M."/>
            <person name="Eveleigh R.J."/>
            <person name="Herman E.K."/>
            <person name="Klute M.J."/>
            <person name="Nakayama T."/>
            <person name="Obornik M."/>
            <person name="Reyes-Prieto A."/>
            <person name="Armbrust E.V."/>
            <person name="Aves S.J."/>
            <person name="Beiko R.G."/>
            <person name="Coutinho P."/>
            <person name="Dacks J.B."/>
            <person name="Durnford D.G."/>
            <person name="Fast N.M."/>
            <person name="Green B.R."/>
            <person name="Grisdale C.J."/>
            <person name="Hempel F."/>
            <person name="Henrissat B."/>
            <person name="Hoppner M.P."/>
            <person name="Ishida K."/>
            <person name="Kim E."/>
            <person name="Koreny L."/>
            <person name="Kroth P.G."/>
            <person name="Liu Y."/>
            <person name="Malik S.B."/>
            <person name="Maier U.G."/>
            <person name="McRose D."/>
            <person name="Mock T."/>
            <person name="Neilson J.A."/>
            <person name="Onodera N.T."/>
            <person name="Poole A.M."/>
            <person name="Pritham E.J."/>
            <person name="Richards T.A."/>
            <person name="Rocap G."/>
            <person name="Roy S.W."/>
            <person name="Sarai C."/>
            <person name="Schaack S."/>
            <person name="Shirato S."/>
            <person name="Slamovits C.H."/>
            <person name="Spencer D.F."/>
            <person name="Suzuki S."/>
            <person name="Worden A.Z."/>
            <person name="Zauner S."/>
            <person name="Barry K."/>
            <person name="Bell C."/>
            <person name="Bharti A.K."/>
            <person name="Crow J.A."/>
            <person name="Grimwood J."/>
            <person name="Kramer R."/>
            <person name="Lindquist E."/>
            <person name="Lucas S."/>
            <person name="Salamov A."/>
            <person name="McFadden G.I."/>
            <person name="Lane C.E."/>
            <person name="Keeling P.J."/>
            <person name="Gray M.W."/>
            <person name="Grigoriev I.V."/>
            <person name="Archibald J.M."/>
        </authorList>
    </citation>
    <scope>NUCLEOTIDE SEQUENCE</scope>
    <source>
        <strain evidence="1 3">CCMP2712</strain>
    </source>
</reference>
<dbReference type="EnsemblProtists" id="EKX32326">
    <property type="protein sequence ID" value="EKX32326"/>
    <property type="gene ID" value="GUITHDRAFT_148693"/>
</dbReference>
<dbReference type="RefSeq" id="XP_005819306.1">
    <property type="nucleotide sequence ID" value="XM_005819249.1"/>
</dbReference>
<proteinExistence type="predicted"/>
<dbReference type="EMBL" id="JH993196">
    <property type="protein sequence ID" value="EKX32326.1"/>
    <property type="molecule type" value="Genomic_DNA"/>
</dbReference>
<reference evidence="2" key="3">
    <citation type="submission" date="2016-03" db="UniProtKB">
        <authorList>
            <consortium name="EnsemblProtists"/>
        </authorList>
    </citation>
    <scope>IDENTIFICATION</scope>
</reference>
<name>L1I7V2_GUITC</name>
<reference evidence="3" key="2">
    <citation type="submission" date="2012-11" db="EMBL/GenBank/DDBJ databases">
        <authorList>
            <person name="Kuo A."/>
            <person name="Curtis B.A."/>
            <person name="Tanifuji G."/>
            <person name="Burki F."/>
            <person name="Gruber A."/>
            <person name="Irimia M."/>
            <person name="Maruyama S."/>
            <person name="Arias M.C."/>
            <person name="Ball S.G."/>
            <person name="Gile G.H."/>
            <person name="Hirakawa Y."/>
            <person name="Hopkins J.F."/>
            <person name="Rensing S.A."/>
            <person name="Schmutz J."/>
            <person name="Symeonidi A."/>
            <person name="Elias M."/>
            <person name="Eveleigh R.J."/>
            <person name="Herman E.K."/>
            <person name="Klute M.J."/>
            <person name="Nakayama T."/>
            <person name="Obornik M."/>
            <person name="Reyes-Prieto A."/>
            <person name="Armbrust E.V."/>
            <person name="Aves S.J."/>
            <person name="Beiko R.G."/>
            <person name="Coutinho P."/>
            <person name="Dacks J.B."/>
            <person name="Durnford D.G."/>
            <person name="Fast N.M."/>
            <person name="Green B.R."/>
            <person name="Grisdale C."/>
            <person name="Hempe F."/>
            <person name="Henrissat B."/>
            <person name="Hoppner M.P."/>
            <person name="Ishida K.-I."/>
            <person name="Kim E."/>
            <person name="Koreny L."/>
            <person name="Kroth P.G."/>
            <person name="Liu Y."/>
            <person name="Malik S.-B."/>
            <person name="Maier U.G."/>
            <person name="McRose D."/>
            <person name="Mock T."/>
            <person name="Neilson J.A."/>
            <person name="Onodera N.T."/>
            <person name="Poole A.M."/>
            <person name="Pritham E.J."/>
            <person name="Richards T.A."/>
            <person name="Rocap G."/>
            <person name="Roy S.W."/>
            <person name="Sarai C."/>
            <person name="Schaack S."/>
            <person name="Shirato S."/>
            <person name="Slamovits C.H."/>
            <person name="Spencer D.F."/>
            <person name="Suzuki S."/>
            <person name="Worden A.Z."/>
            <person name="Zauner S."/>
            <person name="Barry K."/>
            <person name="Bell C."/>
            <person name="Bharti A.K."/>
            <person name="Crow J.A."/>
            <person name="Grimwood J."/>
            <person name="Kramer R."/>
            <person name="Lindquist E."/>
            <person name="Lucas S."/>
            <person name="Salamov A."/>
            <person name="McFadden G.I."/>
            <person name="Lane C.E."/>
            <person name="Keeling P.J."/>
            <person name="Gray M.W."/>
            <person name="Grigoriev I.V."/>
            <person name="Archibald J.M."/>
        </authorList>
    </citation>
    <scope>NUCLEOTIDE SEQUENCE</scope>
    <source>
        <strain evidence="3">CCMP2712</strain>
    </source>
</reference>
<dbReference type="GeneID" id="17289060"/>
<dbReference type="OrthoDB" id="103748at2759"/>
<evidence type="ECO:0000313" key="1">
    <source>
        <dbReference type="EMBL" id="EKX32326.1"/>
    </source>
</evidence>
<keyword evidence="3" id="KW-1185">Reference proteome</keyword>
<dbReference type="PaxDb" id="55529-EKX32326"/>
<evidence type="ECO:0000313" key="2">
    <source>
        <dbReference type="EnsemblProtists" id="EKX32326"/>
    </source>
</evidence>
<evidence type="ECO:0000313" key="3">
    <source>
        <dbReference type="Proteomes" id="UP000011087"/>
    </source>
</evidence>
<dbReference type="AlphaFoldDB" id="L1I7V2"/>
<organism evidence="1">
    <name type="scientific">Guillardia theta (strain CCMP2712)</name>
    <name type="common">Cryptophyte</name>
    <dbReference type="NCBI Taxonomy" id="905079"/>
    <lineage>
        <taxon>Eukaryota</taxon>
        <taxon>Cryptophyceae</taxon>
        <taxon>Pyrenomonadales</taxon>
        <taxon>Geminigeraceae</taxon>
        <taxon>Guillardia</taxon>
    </lineage>
</organism>
<dbReference type="KEGG" id="gtt:GUITHDRAFT_148693"/>